<dbReference type="AlphaFoldDB" id="A0A2V1D3E7"/>
<organism evidence="1 2">
    <name type="scientific">Periconia macrospinosa</name>
    <dbReference type="NCBI Taxonomy" id="97972"/>
    <lineage>
        <taxon>Eukaryota</taxon>
        <taxon>Fungi</taxon>
        <taxon>Dikarya</taxon>
        <taxon>Ascomycota</taxon>
        <taxon>Pezizomycotina</taxon>
        <taxon>Dothideomycetes</taxon>
        <taxon>Pleosporomycetidae</taxon>
        <taxon>Pleosporales</taxon>
        <taxon>Massarineae</taxon>
        <taxon>Periconiaceae</taxon>
        <taxon>Periconia</taxon>
    </lineage>
</organism>
<accession>A0A2V1D3E7</accession>
<dbReference type="OrthoDB" id="4356994at2759"/>
<keyword evidence="2" id="KW-1185">Reference proteome</keyword>
<dbReference type="EMBL" id="KZ805670">
    <property type="protein sequence ID" value="PVH92538.1"/>
    <property type="molecule type" value="Genomic_DNA"/>
</dbReference>
<protein>
    <submittedName>
        <fullName evidence="1">Uncharacterized protein</fullName>
    </submittedName>
</protein>
<reference evidence="1 2" key="1">
    <citation type="journal article" date="2018" name="Sci. Rep.">
        <title>Comparative genomics provides insights into the lifestyle and reveals functional heterogeneity of dark septate endophytic fungi.</title>
        <authorList>
            <person name="Knapp D.G."/>
            <person name="Nemeth J.B."/>
            <person name="Barry K."/>
            <person name="Hainaut M."/>
            <person name="Henrissat B."/>
            <person name="Johnson J."/>
            <person name="Kuo A."/>
            <person name="Lim J.H.P."/>
            <person name="Lipzen A."/>
            <person name="Nolan M."/>
            <person name="Ohm R.A."/>
            <person name="Tamas L."/>
            <person name="Grigoriev I.V."/>
            <person name="Spatafora J.W."/>
            <person name="Nagy L.G."/>
            <person name="Kovacs G.M."/>
        </authorList>
    </citation>
    <scope>NUCLEOTIDE SEQUENCE [LARGE SCALE GENOMIC DNA]</scope>
    <source>
        <strain evidence="1 2">DSE2036</strain>
    </source>
</reference>
<evidence type="ECO:0000313" key="1">
    <source>
        <dbReference type="EMBL" id="PVH92538.1"/>
    </source>
</evidence>
<dbReference type="STRING" id="97972.A0A2V1D3E7"/>
<gene>
    <name evidence="1" type="ORF">DM02DRAFT_635262</name>
</gene>
<sequence>MFQTLKAQNGSHQDSEYVVQSSIPASDKLKVAKKPPACTRCKMRKAAFDAHTEARQSQWKTETLPHQMVRNPDNTLSTVFIFVCVPQWSCASMMHTHSSIDNEDACLAGTTAQNEDPCSIFMNSLTPQPSSMDISAMTPVMTPDPITGLPQDLHTDHFVSMLDSSTTLQGDDLHDFDFCFCVDSITDANAMVQTKLVWSNWLQGYSASSIDDMLQCQKNVLASCETFFNCKNCSNKWNYVALVISMCRELVSGVKTLESITTRGPQTFLRRQPRSDSDFSGSSRLEAGGWRLDDDDEMEIIKHLVRVRTTKLRKVIDQLESTVSSNHVSYLWVVGNLKKTLDDNLGTKVLQ</sequence>
<dbReference type="Proteomes" id="UP000244855">
    <property type="component" value="Unassembled WGS sequence"/>
</dbReference>
<proteinExistence type="predicted"/>
<name>A0A2V1D3E7_9PLEO</name>
<evidence type="ECO:0000313" key="2">
    <source>
        <dbReference type="Proteomes" id="UP000244855"/>
    </source>
</evidence>